<dbReference type="SUPFAM" id="SSF57701">
    <property type="entry name" value="Zn2/Cys6 DNA-binding domain"/>
    <property type="match status" value="1"/>
</dbReference>
<feature type="domain" description="Zn(2)-C6 fungal-type" evidence="3">
    <location>
        <begin position="15"/>
        <end position="48"/>
    </location>
</feature>
<dbReference type="CDD" id="cd00067">
    <property type="entry name" value="GAL4"/>
    <property type="match status" value="1"/>
</dbReference>
<dbReference type="PROSITE" id="PS50048">
    <property type="entry name" value="ZN2_CY6_FUNGAL_2"/>
    <property type="match status" value="1"/>
</dbReference>
<dbReference type="InterPro" id="IPR001138">
    <property type="entry name" value="Zn2Cys6_DnaBD"/>
</dbReference>
<keyword evidence="1" id="KW-0539">Nucleus</keyword>
<dbReference type="EMBL" id="JAGPUO010000036">
    <property type="protein sequence ID" value="KAG5655081.1"/>
    <property type="molecule type" value="Genomic_DNA"/>
</dbReference>
<dbReference type="InterPro" id="IPR036864">
    <property type="entry name" value="Zn2-C6_fun-type_DNA-bd_sf"/>
</dbReference>
<feature type="compositionally biased region" description="Low complexity" evidence="2">
    <location>
        <begin position="287"/>
        <end position="312"/>
    </location>
</feature>
<protein>
    <recommendedName>
        <fullName evidence="3">Zn(2)-C6 fungal-type domain-containing protein</fullName>
    </recommendedName>
</protein>
<dbReference type="PROSITE" id="PS00463">
    <property type="entry name" value="ZN2_CY6_FUNGAL_1"/>
    <property type="match status" value="1"/>
</dbReference>
<reference evidence="4" key="1">
    <citation type="submission" date="2021-04" db="EMBL/GenBank/DDBJ databases">
        <title>Draft genome of Fusarium avenaceum strain F156N33, isolated from an atmospheric sample in Virginia.</title>
        <authorList>
            <person name="Yang S."/>
            <person name="Vinatzer B.A."/>
            <person name="Coleman J."/>
        </authorList>
    </citation>
    <scope>NUCLEOTIDE SEQUENCE</scope>
    <source>
        <strain evidence="4">F156N33</strain>
    </source>
</reference>
<feature type="region of interest" description="Disordered" evidence="2">
    <location>
        <begin position="54"/>
        <end position="101"/>
    </location>
</feature>
<feature type="compositionally biased region" description="Polar residues" evidence="2">
    <location>
        <begin position="67"/>
        <end position="89"/>
    </location>
</feature>
<name>A0A9P7KQ43_9HYPO</name>
<evidence type="ECO:0000256" key="1">
    <source>
        <dbReference type="ARBA" id="ARBA00023242"/>
    </source>
</evidence>
<dbReference type="Pfam" id="PF00172">
    <property type="entry name" value="Zn_clus"/>
    <property type="match status" value="1"/>
</dbReference>
<evidence type="ECO:0000313" key="4">
    <source>
        <dbReference type="EMBL" id="KAG5655081.1"/>
    </source>
</evidence>
<dbReference type="GO" id="GO:0008270">
    <property type="term" value="F:zinc ion binding"/>
    <property type="evidence" value="ECO:0007669"/>
    <property type="project" value="InterPro"/>
</dbReference>
<dbReference type="Gene3D" id="4.10.240.10">
    <property type="entry name" value="Zn(2)-C6 fungal-type DNA-binding domain"/>
    <property type="match status" value="1"/>
</dbReference>
<accession>A0A9P7KQ43</accession>
<evidence type="ECO:0000256" key="2">
    <source>
        <dbReference type="SAM" id="MobiDB-lite"/>
    </source>
</evidence>
<proteinExistence type="predicted"/>
<gene>
    <name evidence="4" type="ORF">KAF25_000204</name>
</gene>
<dbReference type="Proteomes" id="UP000782241">
    <property type="component" value="Unassembled WGS sequence"/>
</dbReference>
<sequence>MSQFTKDSDAKLRAACDRCHELKIRCTRTGGTESRCDRCDKNDIDCVYRAHRRIGRPKSQKSRPGAKTTTRQNETTVGGPAQQEQQEQVEISPPSARDSINSDFDFSTIEVAGGAEWLSSSSSHRASDAIEFSTHQVSSTQPPLFPPNYSFSHEGSTSHSGGGSPFSILNMGSMPVCDLDFSTIPDQGMSTEFDTSMNRAKDPGVEPMANNAEHQGNRFTDQTPIEETKVLEDRLLRHQAKLRYLHSTVDTTQNLLIAPHESVSPGAPLDRVLEATVELIDIIQTSAGQAPNNNNNSSSSSSNTGNASSETGNENHPRQILGRFGFNDIATLHISISYAYIVKILAPVISSLEKSLAIVGSTSLESKYPTPIYHNAAAHPNTTSLSSPTCAPTKSHSVSVSLGSFSLASKPALNALILLGLISRILKQLHDVTHPIALQEKDHHDANMGAADHVSAAHGPSLDASPVLFSAKAAVDSISKEERNLFAKLNKVGQVTSGTW</sequence>
<feature type="region of interest" description="Disordered" evidence="2">
    <location>
        <begin position="287"/>
        <end position="317"/>
    </location>
</feature>
<dbReference type="GO" id="GO:0000981">
    <property type="term" value="F:DNA-binding transcription factor activity, RNA polymerase II-specific"/>
    <property type="evidence" value="ECO:0007669"/>
    <property type="project" value="InterPro"/>
</dbReference>
<evidence type="ECO:0000313" key="5">
    <source>
        <dbReference type="Proteomes" id="UP000782241"/>
    </source>
</evidence>
<comment type="caution">
    <text evidence="4">The sequence shown here is derived from an EMBL/GenBank/DDBJ whole genome shotgun (WGS) entry which is preliminary data.</text>
</comment>
<dbReference type="SMART" id="SM00066">
    <property type="entry name" value="GAL4"/>
    <property type="match status" value="1"/>
</dbReference>
<keyword evidence="5" id="KW-1185">Reference proteome</keyword>
<dbReference type="AlphaFoldDB" id="A0A9P7KQ43"/>
<organism evidence="4 5">
    <name type="scientific">Fusarium avenaceum</name>
    <dbReference type="NCBI Taxonomy" id="40199"/>
    <lineage>
        <taxon>Eukaryota</taxon>
        <taxon>Fungi</taxon>
        <taxon>Dikarya</taxon>
        <taxon>Ascomycota</taxon>
        <taxon>Pezizomycotina</taxon>
        <taxon>Sordariomycetes</taxon>
        <taxon>Hypocreomycetidae</taxon>
        <taxon>Hypocreales</taxon>
        <taxon>Nectriaceae</taxon>
        <taxon>Fusarium</taxon>
        <taxon>Fusarium tricinctum species complex</taxon>
    </lineage>
</organism>
<evidence type="ECO:0000259" key="3">
    <source>
        <dbReference type="PROSITE" id="PS50048"/>
    </source>
</evidence>